<feature type="domain" description="Hexokinase C-terminal" evidence="1">
    <location>
        <begin position="2"/>
        <end position="133"/>
    </location>
</feature>
<feature type="non-terminal residue" evidence="2">
    <location>
        <position position="1"/>
    </location>
</feature>
<organism evidence="2 3">
    <name type="scientific">Streblomastix strix</name>
    <dbReference type="NCBI Taxonomy" id="222440"/>
    <lineage>
        <taxon>Eukaryota</taxon>
        <taxon>Metamonada</taxon>
        <taxon>Preaxostyla</taxon>
        <taxon>Oxymonadida</taxon>
        <taxon>Streblomastigidae</taxon>
        <taxon>Streblomastix</taxon>
    </lineage>
</organism>
<comment type="caution">
    <text evidence="2">The sequence shown here is derived from an EMBL/GenBank/DDBJ whole genome shotgun (WGS) entry which is preliminary data.</text>
</comment>
<dbReference type="SUPFAM" id="SSF53067">
    <property type="entry name" value="Actin-like ATPase domain"/>
    <property type="match status" value="1"/>
</dbReference>
<dbReference type="InterPro" id="IPR043129">
    <property type="entry name" value="ATPase_NBD"/>
</dbReference>
<dbReference type="EMBL" id="SNRW01016148">
    <property type="protein sequence ID" value="KAA6369658.1"/>
    <property type="molecule type" value="Genomic_DNA"/>
</dbReference>
<evidence type="ECO:0000313" key="2">
    <source>
        <dbReference type="EMBL" id="KAA6369658.1"/>
    </source>
</evidence>
<accession>A0A5J4UG72</accession>
<gene>
    <name evidence="2" type="ORF">EZS28_034814</name>
</gene>
<dbReference type="GO" id="GO:0016301">
    <property type="term" value="F:kinase activity"/>
    <property type="evidence" value="ECO:0007669"/>
    <property type="project" value="UniProtKB-KW"/>
</dbReference>
<proteinExistence type="predicted"/>
<keyword evidence="2" id="KW-0418">Kinase</keyword>
<dbReference type="InterPro" id="IPR022673">
    <property type="entry name" value="Hexokinase_C"/>
</dbReference>
<protein>
    <submittedName>
        <fullName evidence="2">Hexokinase</fullName>
    </submittedName>
</protein>
<sequence>GIVERSSRYSAVMVVAVALHVHILETEESLQTLSVKSGKDEEAEDTNLIEVVFDGSIYNKYVGYKDELQKSIDRCIELHCQPEHIVEVAKALRRGKNEQERNLLYRRLLKRKIEIKCYSTSDGSGIGAGIVTATATKASLASKTATSGLGEAADVQVLKAE</sequence>
<evidence type="ECO:0000259" key="1">
    <source>
        <dbReference type="Pfam" id="PF03727"/>
    </source>
</evidence>
<name>A0A5J4UG72_9EUKA</name>
<dbReference type="Pfam" id="PF03727">
    <property type="entry name" value="Hexokinase_2"/>
    <property type="match status" value="1"/>
</dbReference>
<reference evidence="2 3" key="1">
    <citation type="submission" date="2019-03" db="EMBL/GenBank/DDBJ databases">
        <title>Single cell metagenomics reveals metabolic interactions within the superorganism composed of flagellate Streblomastix strix and complex community of Bacteroidetes bacteria on its surface.</title>
        <authorList>
            <person name="Treitli S.C."/>
            <person name="Kolisko M."/>
            <person name="Husnik F."/>
            <person name="Keeling P."/>
            <person name="Hampl V."/>
        </authorList>
    </citation>
    <scope>NUCLEOTIDE SEQUENCE [LARGE SCALE GENOMIC DNA]</scope>
    <source>
        <strain evidence="2">ST1C</strain>
    </source>
</reference>
<dbReference type="GO" id="GO:0005975">
    <property type="term" value="P:carbohydrate metabolic process"/>
    <property type="evidence" value="ECO:0007669"/>
    <property type="project" value="InterPro"/>
</dbReference>
<dbReference type="Gene3D" id="3.40.367.20">
    <property type="match status" value="1"/>
</dbReference>
<dbReference type="GO" id="GO:0005524">
    <property type="term" value="F:ATP binding"/>
    <property type="evidence" value="ECO:0007669"/>
    <property type="project" value="InterPro"/>
</dbReference>
<dbReference type="AlphaFoldDB" id="A0A5J4UG72"/>
<dbReference type="GO" id="GO:0016773">
    <property type="term" value="F:phosphotransferase activity, alcohol group as acceptor"/>
    <property type="evidence" value="ECO:0007669"/>
    <property type="project" value="InterPro"/>
</dbReference>
<evidence type="ECO:0000313" key="3">
    <source>
        <dbReference type="Proteomes" id="UP000324800"/>
    </source>
</evidence>
<dbReference type="Proteomes" id="UP000324800">
    <property type="component" value="Unassembled WGS sequence"/>
</dbReference>
<keyword evidence="2" id="KW-0808">Transferase</keyword>